<keyword evidence="3" id="KW-1185">Reference proteome</keyword>
<reference evidence="2 3" key="1">
    <citation type="submission" date="2018-03" db="EMBL/GenBank/DDBJ databases">
        <title>The draft genome of Mesorhizobium sp. 6GN-30.</title>
        <authorList>
            <person name="Liu L."/>
            <person name="Li L."/>
            <person name="Wang T."/>
            <person name="Zhang X."/>
            <person name="Liang L."/>
        </authorList>
    </citation>
    <scope>NUCLEOTIDE SEQUENCE [LARGE SCALE GENOMIC DNA]</scope>
    <source>
        <strain evidence="2 3">6GN30</strain>
    </source>
</reference>
<organism evidence="2 3">
    <name type="scientific">Kumtagia ephedrae</name>
    <dbReference type="NCBI Taxonomy" id="2116701"/>
    <lineage>
        <taxon>Bacteria</taxon>
        <taxon>Pseudomonadati</taxon>
        <taxon>Pseudomonadota</taxon>
        <taxon>Alphaproteobacteria</taxon>
        <taxon>Hyphomicrobiales</taxon>
        <taxon>Phyllobacteriaceae</taxon>
        <taxon>Kumtagia</taxon>
    </lineage>
</organism>
<dbReference type="InterPro" id="IPR050177">
    <property type="entry name" value="Lipid_A_modif_metabolic_enz"/>
</dbReference>
<evidence type="ECO:0000259" key="1">
    <source>
        <dbReference type="Pfam" id="PF01370"/>
    </source>
</evidence>
<dbReference type="Pfam" id="PF01370">
    <property type="entry name" value="Epimerase"/>
    <property type="match status" value="1"/>
</dbReference>
<dbReference type="RefSeq" id="WP_106775355.1">
    <property type="nucleotide sequence ID" value="NZ_PXYK01000040.1"/>
</dbReference>
<accession>A0A2P7RNH2</accession>
<dbReference type="Gene3D" id="3.40.50.720">
    <property type="entry name" value="NAD(P)-binding Rossmann-like Domain"/>
    <property type="match status" value="1"/>
</dbReference>
<evidence type="ECO:0000313" key="3">
    <source>
        <dbReference type="Proteomes" id="UP000241229"/>
    </source>
</evidence>
<evidence type="ECO:0000313" key="2">
    <source>
        <dbReference type="EMBL" id="PSJ51768.1"/>
    </source>
</evidence>
<comment type="caution">
    <text evidence="2">The sequence shown here is derived from an EMBL/GenBank/DDBJ whole genome shotgun (WGS) entry which is preliminary data.</text>
</comment>
<protein>
    <submittedName>
        <fullName evidence="2">NAD(P)-dependent oxidoreductase</fullName>
    </submittedName>
</protein>
<dbReference type="SUPFAM" id="SSF51735">
    <property type="entry name" value="NAD(P)-binding Rossmann-fold domains"/>
    <property type="match status" value="1"/>
</dbReference>
<dbReference type="Proteomes" id="UP000241229">
    <property type="component" value="Unassembled WGS sequence"/>
</dbReference>
<dbReference type="InterPro" id="IPR001509">
    <property type="entry name" value="Epimerase_deHydtase"/>
</dbReference>
<name>A0A2P7RNH2_9HYPH</name>
<dbReference type="PANTHER" id="PTHR43245:SF23">
    <property type="entry name" value="NAD(P)-BINDING DOMAIN-CONTAINING PROTEIN"/>
    <property type="match status" value="1"/>
</dbReference>
<dbReference type="InterPro" id="IPR036291">
    <property type="entry name" value="NAD(P)-bd_dom_sf"/>
</dbReference>
<proteinExistence type="predicted"/>
<dbReference type="EMBL" id="PXYK01000040">
    <property type="protein sequence ID" value="PSJ51768.1"/>
    <property type="molecule type" value="Genomic_DNA"/>
</dbReference>
<gene>
    <name evidence="2" type="ORF">C7I84_27160</name>
</gene>
<dbReference type="PANTHER" id="PTHR43245">
    <property type="entry name" value="BIFUNCTIONAL POLYMYXIN RESISTANCE PROTEIN ARNA"/>
    <property type="match status" value="1"/>
</dbReference>
<feature type="domain" description="NAD-dependent epimerase/dehydratase" evidence="1">
    <location>
        <begin position="3"/>
        <end position="230"/>
    </location>
</feature>
<dbReference type="AlphaFoldDB" id="A0A2P7RNH2"/>
<sequence length="300" mass="32053">MKIVVTGASGFIGRYLVETLLQAGHDVAALGRGGPSRAAQDSRLTIRATDYSEEDLKARLDGAAAVVHLAGRRMTREDDPNLLAPFVEPNVLAVERLMRAARAAAVPSVVLASTIAVYSAGNEVPFRETEVPQPLNAYGLSKLMGEQVASLHARDGKPRLTSLRFAAVYGHGEKGTPALMRFVNEARDKRTLTLQGNRLVSVDQLYVRDAVGAILAALDERNPGGTFNIGCGEAYTVAEMAETVNAVFGNAGNLDLGTSHEAPARRPRVDIAHAGAVLGWRPRYNLAQGLADFLATWDKA</sequence>
<dbReference type="OrthoDB" id="9814124at2"/>